<keyword evidence="2 3" id="KW-0012">Acyltransferase</keyword>
<evidence type="ECO:0000313" key="5">
    <source>
        <dbReference type="EMBL" id="WLR41753.1"/>
    </source>
</evidence>
<dbReference type="Pfam" id="PF21948">
    <property type="entry name" value="LplA-B_cat"/>
    <property type="match status" value="1"/>
</dbReference>
<evidence type="ECO:0000256" key="3">
    <source>
        <dbReference type="HAMAP-Rule" id="MF_02119"/>
    </source>
</evidence>
<feature type="active site" description="Acyl-thioester intermediate" evidence="3">
    <location>
        <position position="145"/>
    </location>
</feature>
<name>A0ABY9JSN7_9BACI</name>
<dbReference type="EC" id="2.3.1.204" evidence="3"/>
<comment type="catalytic activity">
    <reaction evidence="3">
        <text>N(6)-octanoyl-L-lysyl-[glycine-cleavage complex H protein] + L-lysyl-[lipoyl-carrier protein] = N(6)-octanoyl-L-lysyl-[lipoyl-carrier protein] + L-lysyl-[glycine-cleavage complex H protein]</text>
        <dbReference type="Rhea" id="RHEA:20213"/>
        <dbReference type="Rhea" id="RHEA-COMP:10500"/>
        <dbReference type="Rhea" id="RHEA-COMP:10501"/>
        <dbReference type="Rhea" id="RHEA-COMP:10503"/>
        <dbReference type="Rhea" id="RHEA-COMP:10504"/>
        <dbReference type="ChEBI" id="CHEBI:29969"/>
        <dbReference type="ChEBI" id="CHEBI:78809"/>
        <dbReference type="EC" id="2.3.1.204"/>
    </reaction>
</comment>
<dbReference type="PANTHER" id="PTHR43679">
    <property type="entry name" value="OCTANOYLTRANSFERASE LIPM-RELATED"/>
    <property type="match status" value="1"/>
</dbReference>
<comment type="pathway">
    <text evidence="3">Protein modification; protein lipoylation via endogenous pathway; protein N(6)-(lipoyl)lysine from octanoyl-[acyl-carrier-protein].</text>
</comment>
<reference evidence="5 6" key="1">
    <citation type="submission" date="2023-06" db="EMBL/GenBank/DDBJ databases">
        <title>Five Gram-positive bacteria isolated from mangrove sediments in Shenzhen, Guangdong, China.</title>
        <authorList>
            <person name="Yu S."/>
            <person name="Zheng W."/>
            <person name="Huang Y."/>
        </authorList>
    </citation>
    <scope>NUCLEOTIDE SEQUENCE [LARGE SCALE GENOMIC DNA]</scope>
    <source>
        <strain evidence="5 6">SaN35-3</strain>
    </source>
</reference>
<evidence type="ECO:0000259" key="4">
    <source>
        <dbReference type="PROSITE" id="PS51733"/>
    </source>
</evidence>
<accession>A0ABY9JSN7</accession>
<dbReference type="GO" id="GO:0016874">
    <property type="term" value="F:ligase activity"/>
    <property type="evidence" value="ECO:0007669"/>
    <property type="project" value="UniProtKB-KW"/>
</dbReference>
<protein>
    <recommendedName>
        <fullName evidence="3">Octanoyl-[GcvH]:protein N-octanoyltransferase</fullName>
        <ecNumber evidence="3">2.3.1.204</ecNumber>
    </recommendedName>
    <alternativeName>
        <fullName evidence="3">Octanoyl-[GcvH]:E2 amidotransferase</fullName>
    </alternativeName>
</protein>
<comment type="function">
    <text evidence="3">Catalyzes the amidotransfer (transamidation) of the octanoyl moiety from octanoyl-GcvH to the lipoyl domain of the E2 subunit of lipoate-dependent enzymes.</text>
</comment>
<comment type="miscellaneous">
    <text evidence="3">The reaction proceeds via a thioester-linked acyl-enzyme intermediate.</text>
</comment>
<dbReference type="Gene3D" id="3.30.930.10">
    <property type="entry name" value="Bira Bifunctional Protein, Domain 2"/>
    <property type="match status" value="1"/>
</dbReference>
<keyword evidence="5" id="KW-0436">Ligase</keyword>
<dbReference type="SUPFAM" id="SSF55681">
    <property type="entry name" value="Class II aaRS and biotin synthetases"/>
    <property type="match status" value="1"/>
</dbReference>
<keyword evidence="6" id="KW-1185">Reference proteome</keyword>
<dbReference type="EMBL" id="CP129013">
    <property type="protein sequence ID" value="WLR41753.1"/>
    <property type="molecule type" value="Genomic_DNA"/>
</dbReference>
<dbReference type="InterPro" id="IPR024897">
    <property type="entry name" value="LipL"/>
</dbReference>
<dbReference type="RefSeq" id="WP_226541221.1">
    <property type="nucleotide sequence ID" value="NZ_CP129013.1"/>
</dbReference>
<dbReference type="InterPro" id="IPR004143">
    <property type="entry name" value="BPL_LPL_catalytic"/>
</dbReference>
<gene>
    <name evidence="3" type="primary">lipL</name>
    <name evidence="5" type="ORF">LC087_12910</name>
</gene>
<dbReference type="HAMAP" id="MF_02119">
    <property type="entry name" value="LipL"/>
    <property type="match status" value="1"/>
</dbReference>
<dbReference type="PROSITE" id="PS51733">
    <property type="entry name" value="BPL_LPL_CATALYTIC"/>
    <property type="match status" value="1"/>
</dbReference>
<evidence type="ECO:0000256" key="1">
    <source>
        <dbReference type="ARBA" id="ARBA00022679"/>
    </source>
</evidence>
<evidence type="ECO:0000256" key="2">
    <source>
        <dbReference type="ARBA" id="ARBA00023315"/>
    </source>
</evidence>
<evidence type="ECO:0000313" key="6">
    <source>
        <dbReference type="Proteomes" id="UP001197974"/>
    </source>
</evidence>
<feature type="domain" description="BPL/LPL catalytic" evidence="4">
    <location>
        <begin position="42"/>
        <end position="225"/>
    </location>
</feature>
<comment type="similarity">
    <text evidence="3">Belongs to the octanoyltransferase LipL family.</text>
</comment>
<proteinExistence type="inferred from homology"/>
<sequence length="274" mass="30725">MNIELLKQPKWRLIDHSSIGLTFDPKHSFAYDDTLCAVVGKGTNAPVVRTWVHEKTIVLGIQDTRTPHLSEGVNYLRKAGYNVIVRNSGGLAVVLDKEILNISLIFPEESMDINRGYDAMFALMKLMFADDDIEINAFEVEGSYCPGSYDLSIHSKKFAGISQRRLRGGVAVQIYLCVSGSGKERAEHIKRFYELAINNQPTSFKYPNIVPGTMASLSELIGVPLSINDLMYKLLVTLKGLGAVIVPESFNPEELSLYEKNVDRMNKRNDKVFY</sequence>
<dbReference type="InterPro" id="IPR045864">
    <property type="entry name" value="aa-tRNA-synth_II/BPL/LPL"/>
</dbReference>
<organism evidence="5 6">
    <name type="scientific">Bacillus carboniphilus</name>
    <dbReference type="NCBI Taxonomy" id="86663"/>
    <lineage>
        <taxon>Bacteria</taxon>
        <taxon>Bacillati</taxon>
        <taxon>Bacillota</taxon>
        <taxon>Bacilli</taxon>
        <taxon>Bacillales</taxon>
        <taxon>Bacillaceae</taxon>
        <taxon>Bacillus</taxon>
    </lineage>
</organism>
<dbReference type="PANTHER" id="PTHR43679:SF2">
    <property type="entry name" value="OCTANOYL-[GCVH]:PROTEIN N-OCTANOYLTRANSFERASE"/>
    <property type="match status" value="1"/>
</dbReference>
<keyword evidence="1 3" id="KW-0808">Transferase</keyword>
<feature type="site" description="Lowers pKa of active site Cys" evidence="3">
    <location>
        <position position="157"/>
    </location>
</feature>
<dbReference type="CDD" id="cd16443">
    <property type="entry name" value="LplA"/>
    <property type="match status" value="1"/>
</dbReference>
<dbReference type="InterPro" id="IPR050664">
    <property type="entry name" value="Octanoyltrans_LipM/LipL"/>
</dbReference>
<dbReference type="Proteomes" id="UP001197974">
    <property type="component" value="Chromosome"/>
</dbReference>